<dbReference type="Proteomes" id="UP000198510">
    <property type="component" value="Unassembled WGS sequence"/>
</dbReference>
<accession>A0A1G9BCI3</accession>
<dbReference type="PANTHER" id="PTHR30388:SF4">
    <property type="entry name" value="MOLYBDENUM COFACTOR INSERTION CHAPERONE PAOD"/>
    <property type="match status" value="1"/>
</dbReference>
<dbReference type="InterPro" id="IPR027051">
    <property type="entry name" value="XdhC_Rossmann_dom"/>
</dbReference>
<sequence length="374" mass="40726">MKEIKAILEAYDRAVSSEAPPVALATVVHVRGSSYRRPGARMLMFERGRWIGAISGGCLEGDALRRAQEVTRSGEPRLVTYDTTNDADARSLGVGLGCQGVIDVLIEPLVHPAAQQHLDSLRTLAERREASVLATVFRTEGTLELPLALHQLVSRQEPIAPLSTDSIDEVLQQERSAVRTFTTAEGSADVLLEYVAPELEVLIFGAGFDAQPVVTLAHQLGWRVVVTDDCVVHVAPKRFPEASCVVYAGRTEAVPQLQPGRFSAAVLLSHNYEYDLAVLRTLLPTEVAYIGILGPRKKWERMQDALAAEGAPTEDPRIFSPIGLDLGAETPEEIALSIVAEIQAFFRKRTGGMLRNKTGPIHVPIDSKNVELSL</sequence>
<dbReference type="PANTHER" id="PTHR30388">
    <property type="entry name" value="ALDEHYDE OXIDOREDUCTASE MOLYBDENUM COFACTOR ASSEMBLY PROTEIN"/>
    <property type="match status" value="1"/>
</dbReference>
<dbReference type="RefSeq" id="WP_089680334.1">
    <property type="nucleotide sequence ID" value="NZ_FNFO01000002.1"/>
</dbReference>
<dbReference type="EMBL" id="FNFO01000002">
    <property type="protein sequence ID" value="SDK36800.1"/>
    <property type="molecule type" value="Genomic_DNA"/>
</dbReference>
<proteinExistence type="predicted"/>
<dbReference type="Pfam" id="PF13478">
    <property type="entry name" value="XdhC_C"/>
    <property type="match status" value="1"/>
</dbReference>
<gene>
    <name evidence="3" type="ORF">SAMN05421823_102569</name>
</gene>
<reference evidence="3 4" key="1">
    <citation type="submission" date="2016-10" db="EMBL/GenBank/DDBJ databases">
        <authorList>
            <person name="de Groot N.N."/>
        </authorList>
    </citation>
    <scope>NUCLEOTIDE SEQUENCE [LARGE SCALE GENOMIC DNA]</scope>
    <source>
        <strain evidence="3 4">DSM 25186</strain>
    </source>
</reference>
<evidence type="ECO:0000313" key="4">
    <source>
        <dbReference type="Proteomes" id="UP000198510"/>
    </source>
</evidence>
<organism evidence="3 4">
    <name type="scientific">Catalinimonas alkaloidigena</name>
    <dbReference type="NCBI Taxonomy" id="1075417"/>
    <lineage>
        <taxon>Bacteria</taxon>
        <taxon>Pseudomonadati</taxon>
        <taxon>Bacteroidota</taxon>
        <taxon>Cytophagia</taxon>
        <taxon>Cytophagales</taxon>
        <taxon>Catalimonadaceae</taxon>
        <taxon>Catalinimonas</taxon>
    </lineage>
</organism>
<name>A0A1G9BCI3_9BACT</name>
<dbReference type="OrthoDB" id="9773039at2"/>
<feature type="domain" description="XdhC- CoxI" evidence="1">
    <location>
        <begin position="21"/>
        <end position="82"/>
    </location>
</feature>
<keyword evidence="4" id="KW-1185">Reference proteome</keyword>
<dbReference type="InterPro" id="IPR052698">
    <property type="entry name" value="MoCofactor_Util/Proc"/>
</dbReference>
<dbReference type="Pfam" id="PF02625">
    <property type="entry name" value="XdhC_CoxI"/>
    <property type="match status" value="1"/>
</dbReference>
<evidence type="ECO:0000313" key="3">
    <source>
        <dbReference type="EMBL" id="SDK36800.1"/>
    </source>
</evidence>
<dbReference type="InterPro" id="IPR003777">
    <property type="entry name" value="XdhC_CoxI"/>
</dbReference>
<dbReference type="STRING" id="1075417.SAMN05421823_102569"/>
<evidence type="ECO:0000259" key="1">
    <source>
        <dbReference type="Pfam" id="PF02625"/>
    </source>
</evidence>
<dbReference type="AlphaFoldDB" id="A0A1G9BCI3"/>
<feature type="domain" description="XdhC Rossmann" evidence="2">
    <location>
        <begin position="201"/>
        <end position="342"/>
    </location>
</feature>
<dbReference type="Gene3D" id="3.40.50.720">
    <property type="entry name" value="NAD(P)-binding Rossmann-like Domain"/>
    <property type="match status" value="1"/>
</dbReference>
<evidence type="ECO:0000259" key="2">
    <source>
        <dbReference type="Pfam" id="PF13478"/>
    </source>
</evidence>
<protein>
    <submittedName>
        <fullName evidence="3">Xanthine and CO dehydrogenase maturation factor, XdhC/CoxF family</fullName>
    </submittedName>
</protein>